<dbReference type="PATRIC" id="fig|1354264.4.peg.1008"/>
<name>A0A1B7K5Q4_9ENTR</name>
<dbReference type="PANTHER" id="PTHR46796:SF2">
    <property type="entry name" value="TRANSCRIPTIONAL REGULATORY PROTEIN"/>
    <property type="match status" value="1"/>
</dbReference>
<keyword evidence="6" id="KW-1185">Reference proteome</keyword>
<keyword evidence="2" id="KW-0238">DNA-binding</keyword>
<dbReference type="InterPro" id="IPR018060">
    <property type="entry name" value="HTH_AraC"/>
</dbReference>
<dbReference type="Gene3D" id="1.10.10.60">
    <property type="entry name" value="Homeodomain-like"/>
    <property type="match status" value="1"/>
</dbReference>
<evidence type="ECO:0000256" key="3">
    <source>
        <dbReference type="ARBA" id="ARBA00023163"/>
    </source>
</evidence>
<accession>A0A1B7K5Q4</accession>
<keyword evidence="3" id="KW-0804">Transcription</keyword>
<feature type="domain" description="HTH araC/xylS-type" evidence="4">
    <location>
        <begin position="169"/>
        <end position="266"/>
    </location>
</feature>
<dbReference type="PANTHER" id="PTHR46796">
    <property type="entry name" value="HTH-TYPE TRANSCRIPTIONAL ACTIVATOR RHAS-RELATED"/>
    <property type="match status" value="1"/>
</dbReference>
<evidence type="ECO:0000256" key="2">
    <source>
        <dbReference type="ARBA" id="ARBA00023125"/>
    </source>
</evidence>
<dbReference type="Proteomes" id="UP000078386">
    <property type="component" value="Unassembled WGS sequence"/>
</dbReference>
<comment type="caution">
    <text evidence="5">The sequence shown here is derived from an EMBL/GenBank/DDBJ whole genome shotgun (WGS) entry which is preliminary data.</text>
</comment>
<dbReference type="PROSITE" id="PS01124">
    <property type="entry name" value="HTH_ARAC_FAMILY_2"/>
    <property type="match status" value="1"/>
</dbReference>
<evidence type="ECO:0000259" key="4">
    <source>
        <dbReference type="PROSITE" id="PS01124"/>
    </source>
</evidence>
<protein>
    <submittedName>
        <fullName evidence="5">AraC family transcriptional regulator</fullName>
    </submittedName>
</protein>
<organism evidence="5 6">
    <name type="scientific">Kluyvera georgiana ATCC 51603</name>
    <dbReference type="NCBI Taxonomy" id="1354264"/>
    <lineage>
        <taxon>Bacteria</taxon>
        <taxon>Pseudomonadati</taxon>
        <taxon>Pseudomonadota</taxon>
        <taxon>Gammaproteobacteria</taxon>
        <taxon>Enterobacterales</taxon>
        <taxon>Enterobacteriaceae</taxon>
        <taxon>Kluyvera</taxon>
    </lineage>
</organism>
<dbReference type="InterPro" id="IPR003313">
    <property type="entry name" value="AraC-bd"/>
</dbReference>
<dbReference type="GO" id="GO:0043565">
    <property type="term" value="F:sequence-specific DNA binding"/>
    <property type="evidence" value="ECO:0007669"/>
    <property type="project" value="InterPro"/>
</dbReference>
<dbReference type="AlphaFoldDB" id="A0A1B7K5Q4"/>
<dbReference type="Pfam" id="PF12833">
    <property type="entry name" value="HTH_18"/>
    <property type="match status" value="1"/>
</dbReference>
<dbReference type="InterPro" id="IPR050204">
    <property type="entry name" value="AraC_XylS_family_regulators"/>
</dbReference>
<reference evidence="5 6" key="1">
    <citation type="submission" date="2016-04" db="EMBL/GenBank/DDBJ databases">
        <title>ATOL: Assembling a taxonomically balanced genome-scale reconstruction of the evolutionary history of the Enterobacteriaceae.</title>
        <authorList>
            <person name="Plunkett G.III."/>
            <person name="Neeno-Eckwall E.C."/>
            <person name="Glasner J.D."/>
            <person name="Perna N.T."/>
        </authorList>
    </citation>
    <scope>NUCLEOTIDE SEQUENCE [LARGE SCALE GENOMIC DNA]</scope>
    <source>
        <strain evidence="5 6">ATCC 51603</strain>
    </source>
</reference>
<dbReference type="GO" id="GO:0003700">
    <property type="term" value="F:DNA-binding transcription factor activity"/>
    <property type="evidence" value="ECO:0007669"/>
    <property type="project" value="InterPro"/>
</dbReference>
<dbReference type="SMART" id="SM00342">
    <property type="entry name" value="HTH_ARAC"/>
    <property type="match status" value="1"/>
</dbReference>
<proteinExistence type="predicted"/>
<evidence type="ECO:0000256" key="1">
    <source>
        <dbReference type="ARBA" id="ARBA00023015"/>
    </source>
</evidence>
<dbReference type="InterPro" id="IPR037923">
    <property type="entry name" value="HTH-like"/>
</dbReference>
<dbReference type="SUPFAM" id="SSF46689">
    <property type="entry name" value="Homeodomain-like"/>
    <property type="match status" value="2"/>
</dbReference>
<keyword evidence="1" id="KW-0805">Transcription regulation</keyword>
<dbReference type="EMBL" id="LXEU01000021">
    <property type="protein sequence ID" value="OAT55491.1"/>
    <property type="molecule type" value="Genomic_DNA"/>
</dbReference>
<dbReference type="Pfam" id="PF02311">
    <property type="entry name" value="AraC_binding"/>
    <property type="match status" value="1"/>
</dbReference>
<sequence length="285" mass="31833">MKNDIATQDWLRRATAPSRIEIIEAYFRGHGYQPHRHDTYAIGRTLSGVQSFRYRGSMRHGLPGSTLVLHPDELHDGEAGTEEGFRYRMLYVEPSLIQSILGGQSLPYIKGGISADPRLLAAATPLLCAVDSPLQPLEEDEALYGLAHALSVVGGQRFHRRAFDYPAAERARDYIHEFFYRSISSEELTAASGRERWALSRDFRALYGTSPHRYVILRRISYCKQLLLAGFSMADSAIQAGFTDQSHMIRHFNACIGLSPGRWLKLHGLASPACTNVQYAPPAAL</sequence>
<gene>
    <name evidence="5" type="ORF">M989_00964</name>
</gene>
<dbReference type="RefSeq" id="WP_064542852.1">
    <property type="nucleotide sequence ID" value="NZ_LXEU01000021.1"/>
</dbReference>
<evidence type="ECO:0000313" key="6">
    <source>
        <dbReference type="Proteomes" id="UP000078386"/>
    </source>
</evidence>
<dbReference type="SUPFAM" id="SSF51215">
    <property type="entry name" value="Regulatory protein AraC"/>
    <property type="match status" value="1"/>
</dbReference>
<evidence type="ECO:0000313" key="5">
    <source>
        <dbReference type="EMBL" id="OAT55491.1"/>
    </source>
</evidence>
<dbReference type="InterPro" id="IPR009057">
    <property type="entry name" value="Homeodomain-like_sf"/>
</dbReference>